<dbReference type="InterPro" id="IPR052721">
    <property type="entry name" value="ET_Amicyanin"/>
</dbReference>
<dbReference type="InterPro" id="IPR000923">
    <property type="entry name" value="BlueCu_1"/>
</dbReference>
<keyword evidence="4" id="KW-0186">Copper</keyword>
<feature type="domain" description="Blue (type 1) copper" evidence="5">
    <location>
        <begin position="1"/>
        <end position="71"/>
    </location>
</feature>
<keyword evidence="2" id="KW-0479">Metal-binding</keyword>
<gene>
    <name evidence="6" type="ORF">H8N03_10945</name>
</gene>
<evidence type="ECO:0000256" key="2">
    <source>
        <dbReference type="ARBA" id="ARBA00022723"/>
    </source>
</evidence>
<evidence type="ECO:0000256" key="3">
    <source>
        <dbReference type="ARBA" id="ARBA00022764"/>
    </source>
</evidence>
<proteinExistence type="predicted"/>
<dbReference type="EMBL" id="JACORT010000004">
    <property type="protein sequence ID" value="MBC5783462.1"/>
    <property type="molecule type" value="Genomic_DNA"/>
</dbReference>
<evidence type="ECO:0000256" key="4">
    <source>
        <dbReference type="ARBA" id="ARBA00023008"/>
    </source>
</evidence>
<sequence>MVFHPASIEVKPGDQVVWRNKDVVPHTATAKGVFDSGSIAPGKSWTWKAKGKGRHGYVCVYHPGMIGTVSVP</sequence>
<accession>A0A923SF00</accession>
<name>A0A923SF00_9BURK</name>
<evidence type="ECO:0000256" key="1">
    <source>
        <dbReference type="ARBA" id="ARBA00004418"/>
    </source>
</evidence>
<comment type="subcellular location">
    <subcellularLocation>
        <location evidence="1">Periplasm</location>
    </subcellularLocation>
</comment>
<organism evidence="6 7">
    <name type="scientific">Ramlibacter cellulosilyticus</name>
    <dbReference type="NCBI Taxonomy" id="2764187"/>
    <lineage>
        <taxon>Bacteria</taxon>
        <taxon>Pseudomonadati</taxon>
        <taxon>Pseudomonadota</taxon>
        <taxon>Betaproteobacteria</taxon>
        <taxon>Burkholderiales</taxon>
        <taxon>Comamonadaceae</taxon>
        <taxon>Ramlibacter</taxon>
    </lineage>
</organism>
<protein>
    <recommendedName>
        <fullName evidence="5">Blue (type 1) copper domain-containing protein</fullName>
    </recommendedName>
</protein>
<reference evidence="6" key="1">
    <citation type="submission" date="2020-08" db="EMBL/GenBank/DDBJ databases">
        <title>Ramlibacter sp. USB13 16S ribosomal RNA gene genome sequencing and assembly.</title>
        <authorList>
            <person name="Kang M."/>
        </authorList>
    </citation>
    <scope>NUCLEOTIDE SEQUENCE</scope>
    <source>
        <strain evidence="6">USB13</strain>
    </source>
</reference>
<evidence type="ECO:0000313" key="6">
    <source>
        <dbReference type="EMBL" id="MBC5783462.1"/>
    </source>
</evidence>
<dbReference type="PANTHER" id="PTHR36507:SF1">
    <property type="entry name" value="BLL1555 PROTEIN"/>
    <property type="match status" value="1"/>
</dbReference>
<evidence type="ECO:0000313" key="7">
    <source>
        <dbReference type="Proteomes" id="UP000608513"/>
    </source>
</evidence>
<dbReference type="Proteomes" id="UP000608513">
    <property type="component" value="Unassembled WGS sequence"/>
</dbReference>
<dbReference type="AlphaFoldDB" id="A0A923SF00"/>
<dbReference type="InterPro" id="IPR008972">
    <property type="entry name" value="Cupredoxin"/>
</dbReference>
<keyword evidence="7" id="KW-1185">Reference proteome</keyword>
<dbReference type="SUPFAM" id="SSF49503">
    <property type="entry name" value="Cupredoxins"/>
    <property type="match status" value="1"/>
</dbReference>
<evidence type="ECO:0000259" key="5">
    <source>
        <dbReference type="Pfam" id="PF00127"/>
    </source>
</evidence>
<keyword evidence="3" id="KW-0574">Periplasm</keyword>
<dbReference type="Pfam" id="PF00127">
    <property type="entry name" value="Copper-bind"/>
    <property type="match status" value="1"/>
</dbReference>
<dbReference type="PANTHER" id="PTHR36507">
    <property type="entry name" value="BLL1555 PROTEIN"/>
    <property type="match status" value="1"/>
</dbReference>
<dbReference type="GO" id="GO:0005507">
    <property type="term" value="F:copper ion binding"/>
    <property type="evidence" value="ECO:0007669"/>
    <property type="project" value="InterPro"/>
</dbReference>
<comment type="caution">
    <text evidence="6">The sequence shown here is derived from an EMBL/GenBank/DDBJ whole genome shotgun (WGS) entry which is preliminary data.</text>
</comment>
<dbReference type="Gene3D" id="2.60.40.420">
    <property type="entry name" value="Cupredoxins - blue copper proteins"/>
    <property type="match status" value="1"/>
</dbReference>
<dbReference type="GO" id="GO:0042597">
    <property type="term" value="C:periplasmic space"/>
    <property type="evidence" value="ECO:0007669"/>
    <property type="project" value="UniProtKB-SubCell"/>
</dbReference>
<dbReference type="GO" id="GO:0009055">
    <property type="term" value="F:electron transfer activity"/>
    <property type="evidence" value="ECO:0007669"/>
    <property type="project" value="InterPro"/>
</dbReference>